<gene>
    <name evidence="3" type="ORF">DY023_06360</name>
</gene>
<dbReference type="RefSeq" id="WP_116241506.1">
    <property type="nucleotide sequence ID" value="NZ_QUAB01000035.1"/>
</dbReference>
<feature type="transmembrane region" description="Helical" evidence="2">
    <location>
        <begin position="111"/>
        <end position="135"/>
    </location>
</feature>
<proteinExistence type="predicted"/>
<evidence type="ECO:0008006" key="5">
    <source>
        <dbReference type="Google" id="ProtNLM"/>
    </source>
</evidence>
<feature type="region of interest" description="Disordered" evidence="1">
    <location>
        <begin position="1"/>
        <end position="29"/>
    </location>
</feature>
<feature type="transmembrane region" description="Helical" evidence="2">
    <location>
        <begin position="83"/>
        <end position="104"/>
    </location>
</feature>
<name>A0A371NV65_9MICO</name>
<dbReference type="OrthoDB" id="5043455at2"/>
<keyword evidence="2" id="KW-0472">Membrane</keyword>
<accession>A0A371NV65</accession>
<sequence length="362" mass="39015">MVDEQRSRYLGGDQGAPPVPPPGGYHGARRTAAAPAVPAGAETVQIDVPKTKSNALGWVALVASILFALILFGAMIGGGADPVYSVTVMVLQLIVAGLIIAALLTTRGRMLGAISLAIALLFNMATVGAVGAVVASATGSYDGVKSEAQKHEEAYPGVKGTSRGEVLSQPSLEQVQANGDELMTEIRARLTDEFGYSWKQSGQPTTRHERNGYGGESMLQQYTSEQWTTVEPVRDNDRKREIAAVIDEVLAERDMYALYPLNSSESGISSEMVAKLYGSADIEEQHTWEWYSDAFPDPLMLYVDAFDPSKDPTGAAQADREAKHQATGEPVEGVQLTIIARELLSEKDRAEFEQRMGEYPGF</sequence>
<evidence type="ECO:0000256" key="2">
    <source>
        <dbReference type="SAM" id="Phobius"/>
    </source>
</evidence>
<evidence type="ECO:0000313" key="3">
    <source>
        <dbReference type="EMBL" id="REJ06397.1"/>
    </source>
</evidence>
<comment type="caution">
    <text evidence="3">The sequence shown here is derived from an EMBL/GenBank/DDBJ whole genome shotgun (WGS) entry which is preliminary data.</text>
</comment>
<evidence type="ECO:0000313" key="4">
    <source>
        <dbReference type="Proteomes" id="UP000262172"/>
    </source>
</evidence>
<dbReference type="AlphaFoldDB" id="A0A371NV65"/>
<reference evidence="3 4" key="1">
    <citation type="submission" date="2018-08" db="EMBL/GenBank/DDBJ databases">
        <title>Isolation, diversity and antifungal activity of Actinobacteria from cow dung.</title>
        <authorList>
            <person name="Ling L."/>
        </authorList>
    </citation>
    <scope>NUCLEOTIDE SEQUENCE [LARGE SCALE GENOMIC DNA]</scope>
    <source>
        <strain evidence="3 4">NEAU-LLE</strain>
    </source>
</reference>
<feature type="region of interest" description="Disordered" evidence="1">
    <location>
        <begin position="151"/>
        <end position="170"/>
    </location>
</feature>
<dbReference type="EMBL" id="QUAB01000035">
    <property type="protein sequence ID" value="REJ06397.1"/>
    <property type="molecule type" value="Genomic_DNA"/>
</dbReference>
<evidence type="ECO:0000256" key="1">
    <source>
        <dbReference type="SAM" id="MobiDB-lite"/>
    </source>
</evidence>
<protein>
    <recommendedName>
        <fullName evidence="5">Sox C-terminal domain-containing protein</fullName>
    </recommendedName>
</protein>
<keyword evidence="4" id="KW-1185">Reference proteome</keyword>
<dbReference type="Proteomes" id="UP000262172">
    <property type="component" value="Unassembled WGS sequence"/>
</dbReference>
<keyword evidence="2" id="KW-0812">Transmembrane</keyword>
<feature type="transmembrane region" description="Helical" evidence="2">
    <location>
        <begin position="55"/>
        <end position="77"/>
    </location>
</feature>
<organism evidence="3 4">
    <name type="scientific">Microbacterium bovistercoris</name>
    <dbReference type="NCBI Taxonomy" id="2293570"/>
    <lineage>
        <taxon>Bacteria</taxon>
        <taxon>Bacillati</taxon>
        <taxon>Actinomycetota</taxon>
        <taxon>Actinomycetes</taxon>
        <taxon>Micrococcales</taxon>
        <taxon>Microbacteriaceae</taxon>
        <taxon>Microbacterium</taxon>
    </lineage>
</organism>
<keyword evidence="2" id="KW-1133">Transmembrane helix</keyword>